<accession>A0ABW3IRB5</accession>
<reference evidence="3" key="1">
    <citation type="journal article" date="2019" name="Int. J. Syst. Evol. Microbiol.">
        <title>The Global Catalogue of Microorganisms (GCM) 10K type strain sequencing project: providing services to taxonomists for standard genome sequencing and annotation.</title>
        <authorList>
            <consortium name="The Broad Institute Genomics Platform"/>
            <consortium name="The Broad Institute Genome Sequencing Center for Infectious Disease"/>
            <person name="Wu L."/>
            <person name="Ma J."/>
        </authorList>
    </citation>
    <scope>NUCLEOTIDE SEQUENCE [LARGE SCALE GENOMIC DNA]</scope>
    <source>
        <strain evidence="3">CCUG 60524</strain>
    </source>
</reference>
<dbReference type="EMBL" id="JBHTJT010000029">
    <property type="protein sequence ID" value="MFD0980678.1"/>
    <property type="molecule type" value="Genomic_DNA"/>
</dbReference>
<evidence type="ECO:0000313" key="2">
    <source>
        <dbReference type="EMBL" id="MFD0980678.1"/>
    </source>
</evidence>
<keyword evidence="3" id="KW-1185">Reference proteome</keyword>
<name>A0ABW3IRB5_9RHOB</name>
<dbReference type="RefSeq" id="WP_386075214.1">
    <property type="nucleotide sequence ID" value="NZ_JBHTJT010000029.1"/>
</dbReference>
<dbReference type="PANTHER" id="PTHR42791">
    <property type="entry name" value="GNAT FAMILY ACETYLTRANSFERASE"/>
    <property type="match status" value="1"/>
</dbReference>
<dbReference type="InterPro" id="IPR052523">
    <property type="entry name" value="Trichothecene_AcTrans"/>
</dbReference>
<sequence length="190" mass="21331">MLKIADRSDEDEVLAGLTLGFSADPFMRWLYPKPDAFLQHFPRVMSFFGGRALDHGAAYRNEDCTAAVLWLPPDVHPDEDNLLACFEETVSPEKHAALFATFEQMDRFHPSDPCWHLAFIAVDPSSQGKGLGSSLLKKSLEQCDTDQRPAYLESTNPANLSLYRRFGFEQIGLIETDEAPPLFPMLRAPV</sequence>
<dbReference type="GO" id="GO:0016746">
    <property type="term" value="F:acyltransferase activity"/>
    <property type="evidence" value="ECO:0007669"/>
    <property type="project" value="UniProtKB-KW"/>
</dbReference>
<evidence type="ECO:0000313" key="3">
    <source>
        <dbReference type="Proteomes" id="UP001597108"/>
    </source>
</evidence>
<gene>
    <name evidence="2" type="ORF">ACFQ2S_13570</name>
</gene>
<dbReference type="Pfam" id="PF00583">
    <property type="entry name" value="Acetyltransf_1"/>
    <property type="match status" value="1"/>
</dbReference>
<dbReference type="EC" id="2.3.1.-" evidence="2"/>
<dbReference type="CDD" id="cd04301">
    <property type="entry name" value="NAT_SF"/>
    <property type="match status" value="1"/>
</dbReference>
<organism evidence="2 3">
    <name type="scientific">Tropicimonas aquimaris</name>
    <dbReference type="NCBI Taxonomy" id="914152"/>
    <lineage>
        <taxon>Bacteria</taxon>
        <taxon>Pseudomonadati</taxon>
        <taxon>Pseudomonadota</taxon>
        <taxon>Alphaproteobacteria</taxon>
        <taxon>Rhodobacterales</taxon>
        <taxon>Roseobacteraceae</taxon>
        <taxon>Tropicimonas</taxon>
    </lineage>
</organism>
<dbReference type="PROSITE" id="PS51186">
    <property type="entry name" value="GNAT"/>
    <property type="match status" value="1"/>
</dbReference>
<protein>
    <submittedName>
        <fullName evidence="2">GNAT family N-acetyltransferase</fullName>
        <ecNumber evidence="2">2.3.1.-</ecNumber>
    </submittedName>
</protein>
<keyword evidence="2" id="KW-0012">Acyltransferase</keyword>
<dbReference type="SUPFAM" id="SSF55729">
    <property type="entry name" value="Acyl-CoA N-acyltransferases (Nat)"/>
    <property type="match status" value="1"/>
</dbReference>
<proteinExistence type="predicted"/>
<keyword evidence="2" id="KW-0808">Transferase</keyword>
<dbReference type="Proteomes" id="UP001597108">
    <property type="component" value="Unassembled WGS sequence"/>
</dbReference>
<comment type="caution">
    <text evidence="2">The sequence shown here is derived from an EMBL/GenBank/DDBJ whole genome shotgun (WGS) entry which is preliminary data.</text>
</comment>
<dbReference type="InterPro" id="IPR000182">
    <property type="entry name" value="GNAT_dom"/>
</dbReference>
<dbReference type="PANTHER" id="PTHR42791:SF1">
    <property type="entry name" value="N-ACETYLTRANSFERASE DOMAIN-CONTAINING PROTEIN"/>
    <property type="match status" value="1"/>
</dbReference>
<feature type="domain" description="N-acetyltransferase" evidence="1">
    <location>
        <begin position="107"/>
        <end position="189"/>
    </location>
</feature>
<dbReference type="Gene3D" id="3.40.630.30">
    <property type="match status" value="1"/>
</dbReference>
<dbReference type="InterPro" id="IPR016181">
    <property type="entry name" value="Acyl_CoA_acyltransferase"/>
</dbReference>
<evidence type="ECO:0000259" key="1">
    <source>
        <dbReference type="PROSITE" id="PS51186"/>
    </source>
</evidence>